<gene>
    <name evidence="1" type="ORF">HUE56_16765</name>
</gene>
<name>A0A6N1AJT0_9PROT</name>
<sequence length="55" mass="6200">MNSNFNEVRAPRSYDEIMLAARQMRADHLRDLFGKLRANLFGARAGHGTALPSVR</sequence>
<evidence type="ECO:0000313" key="1">
    <source>
        <dbReference type="EMBL" id="QKS52075.1"/>
    </source>
</evidence>
<dbReference type="NCBIfam" id="NF046098">
    <property type="entry name" value="RSP_7527_fam"/>
    <property type="match status" value="1"/>
</dbReference>
<dbReference type="AlphaFoldDB" id="A0A6N1AJT0"/>
<reference evidence="1 2" key="1">
    <citation type="submission" date="2020-06" db="EMBL/GenBank/DDBJ databases">
        <title>Complete genome of Azosprillum oryzae KACC14407.</title>
        <authorList>
            <person name="Kim M."/>
            <person name="Park Y.-J."/>
            <person name="Shin J.-H."/>
        </authorList>
    </citation>
    <scope>NUCLEOTIDE SEQUENCE [LARGE SCALE GENOMIC DNA]</scope>
    <source>
        <strain evidence="1 2">KACC 14407</strain>
    </source>
</reference>
<protein>
    <submittedName>
        <fullName evidence="1">Uncharacterized protein</fullName>
    </submittedName>
</protein>
<accession>A0A6N1AJT0</accession>
<evidence type="ECO:0000313" key="2">
    <source>
        <dbReference type="Proteomes" id="UP000509702"/>
    </source>
</evidence>
<proteinExistence type="predicted"/>
<dbReference type="Proteomes" id="UP000509702">
    <property type="component" value="Chromosome"/>
</dbReference>
<keyword evidence="2" id="KW-1185">Reference proteome</keyword>
<dbReference type="KEGG" id="aoz:HUE56_16765"/>
<dbReference type="EMBL" id="CP054619">
    <property type="protein sequence ID" value="QKS52075.1"/>
    <property type="molecule type" value="Genomic_DNA"/>
</dbReference>
<organism evidence="1 2">
    <name type="scientific">Azospirillum oryzae</name>
    <dbReference type="NCBI Taxonomy" id="286727"/>
    <lineage>
        <taxon>Bacteria</taxon>
        <taxon>Pseudomonadati</taxon>
        <taxon>Pseudomonadota</taxon>
        <taxon>Alphaproteobacteria</taxon>
        <taxon>Rhodospirillales</taxon>
        <taxon>Azospirillaceae</taxon>
        <taxon>Azospirillum</taxon>
    </lineage>
</organism>
<dbReference type="RefSeq" id="WP_174757286.1">
    <property type="nucleotide sequence ID" value="NZ_BSOV01000003.1"/>
</dbReference>
<dbReference type="InterPro" id="IPR058227">
    <property type="entry name" value="RSP_7527-like"/>
</dbReference>